<dbReference type="AlphaFoldDB" id="A0A4Y2GD14"/>
<keyword evidence="2" id="KW-1185">Reference proteome</keyword>
<evidence type="ECO:0000313" key="2">
    <source>
        <dbReference type="Proteomes" id="UP000499080"/>
    </source>
</evidence>
<name>A0A4Y2GD14_ARAVE</name>
<dbReference type="EMBL" id="BGPR01001305">
    <property type="protein sequence ID" value="GBM50615.1"/>
    <property type="molecule type" value="Genomic_DNA"/>
</dbReference>
<gene>
    <name evidence="1" type="ORF">AVEN_70248_1</name>
</gene>
<comment type="caution">
    <text evidence="1">The sequence shown here is derived from an EMBL/GenBank/DDBJ whole genome shotgun (WGS) entry which is preliminary data.</text>
</comment>
<protein>
    <submittedName>
        <fullName evidence="1">Uncharacterized protein</fullName>
    </submittedName>
</protein>
<dbReference type="Proteomes" id="UP000499080">
    <property type="component" value="Unassembled WGS sequence"/>
</dbReference>
<sequence>MADAKGSTGYDAEKFAEDIVTCVMQRRFPDWVPSETYQKGKDFLQYQTDVLDFCGKSELALRNEWWQYFNGKEKSVENYEKFCSVVKTIVSNMKFSVGKLLVHVLKLADFAAHLYNSGCLDAPCIAIIRIGEILSKFPDFFKADPSEEHCLKEFHL</sequence>
<proteinExistence type="predicted"/>
<accession>A0A4Y2GD14</accession>
<organism evidence="1 2">
    <name type="scientific">Araneus ventricosus</name>
    <name type="common">Orbweaver spider</name>
    <name type="synonym">Epeira ventricosa</name>
    <dbReference type="NCBI Taxonomy" id="182803"/>
    <lineage>
        <taxon>Eukaryota</taxon>
        <taxon>Metazoa</taxon>
        <taxon>Ecdysozoa</taxon>
        <taxon>Arthropoda</taxon>
        <taxon>Chelicerata</taxon>
        <taxon>Arachnida</taxon>
        <taxon>Araneae</taxon>
        <taxon>Araneomorphae</taxon>
        <taxon>Entelegynae</taxon>
        <taxon>Araneoidea</taxon>
        <taxon>Araneidae</taxon>
        <taxon>Araneus</taxon>
    </lineage>
</organism>
<evidence type="ECO:0000313" key="1">
    <source>
        <dbReference type="EMBL" id="GBM50615.1"/>
    </source>
</evidence>
<reference evidence="1 2" key="1">
    <citation type="journal article" date="2019" name="Sci. Rep.">
        <title>Orb-weaving spider Araneus ventricosus genome elucidates the spidroin gene catalogue.</title>
        <authorList>
            <person name="Kono N."/>
            <person name="Nakamura H."/>
            <person name="Ohtoshi R."/>
            <person name="Moran D.A.P."/>
            <person name="Shinohara A."/>
            <person name="Yoshida Y."/>
            <person name="Fujiwara M."/>
            <person name="Mori M."/>
            <person name="Tomita M."/>
            <person name="Arakawa K."/>
        </authorList>
    </citation>
    <scope>NUCLEOTIDE SEQUENCE [LARGE SCALE GENOMIC DNA]</scope>
</reference>